<dbReference type="GO" id="GO:0003677">
    <property type="term" value="F:DNA binding"/>
    <property type="evidence" value="ECO:0007669"/>
    <property type="project" value="UniProtKB-KW"/>
</dbReference>
<evidence type="ECO:0000313" key="10">
    <source>
        <dbReference type="Proteomes" id="UP000502136"/>
    </source>
</evidence>
<dbReference type="GO" id="GO:0008483">
    <property type="term" value="F:transaminase activity"/>
    <property type="evidence" value="ECO:0007669"/>
    <property type="project" value="UniProtKB-KW"/>
</dbReference>
<dbReference type="Pfam" id="PF00392">
    <property type="entry name" value="GntR"/>
    <property type="match status" value="1"/>
</dbReference>
<evidence type="ECO:0000256" key="4">
    <source>
        <dbReference type="ARBA" id="ARBA00022898"/>
    </source>
</evidence>
<evidence type="ECO:0000259" key="8">
    <source>
        <dbReference type="PROSITE" id="PS50949"/>
    </source>
</evidence>
<dbReference type="EMBL" id="CP051428">
    <property type="protein sequence ID" value="QJC51990.1"/>
    <property type="molecule type" value="Genomic_DNA"/>
</dbReference>
<dbReference type="Pfam" id="PF00155">
    <property type="entry name" value="Aminotran_1_2"/>
    <property type="match status" value="1"/>
</dbReference>
<dbReference type="InterPro" id="IPR036388">
    <property type="entry name" value="WH-like_DNA-bd_sf"/>
</dbReference>
<dbReference type="InterPro" id="IPR015421">
    <property type="entry name" value="PyrdxlP-dep_Trfase_major"/>
</dbReference>
<evidence type="ECO:0000256" key="7">
    <source>
        <dbReference type="ARBA" id="ARBA00023163"/>
    </source>
</evidence>
<dbReference type="PANTHER" id="PTHR46577:SF2">
    <property type="entry name" value="TRANSCRIPTIONAL REGULATORY PROTEIN"/>
    <property type="match status" value="1"/>
</dbReference>
<dbReference type="InterPro" id="IPR000524">
    <property type="entry name" value="Tscrpt_reg_HTH_GntR"/>
</dbReference>
<evidence type="ECO:0000256" key="6">
    <source>
        <dbReference type="ARBA" id="ARBA00023125"/>
    </source>
</evidence>
<name>A0A6H2GX48_9BACL</name>
<dbReference type="AlphaFoldDB" id="A0A6H2GX48"/>
<accession>A0A6H2GX48</accession>
<proteinExistence type="inferred from homology"/>
<keyword evidence="6" id="KW-0238">DNA-binding</keyword>
<comment type="cofactor">
    <cofactor evidence="1">
        <name>pyridoxal 5'-phosphate</name>
        <dbReference type="ChEBI" id="CHEBI:597326"/>
    </cofactor>
</comment>
<dbReference type="KEGG" id="palr:HGI30_10800"/>
<dbReference type="Proteomes" id="UP000502136">
    <property type="component" value="Chromosome"/>
</dbReference>
<dbReference type="PROSITE" id="PS50949">
    <property type="entry name" value="HTH_GNTR"/>
    <property type="match status" value="1"/>
</dbReference>
<evidence type="ECO:0000313" key="9">
    <source>
        <dbReference type="EMBL" id="QJC51990.1"/>
    </source>
</evidence>
<dbReference type="SUPFAM" id="SSF53383">
    <property type="entry name" value="PLP-dependent transferases"/>
    <property type="match status" value="1"/>
</dbReference>
<dbReference type="InterPro" id="IPR036390">
    <property type="entry name" value="WH_DNA-bd_sf"/>
</dbReference>
<dbReference type="SMART" id="SM00345">
    <property type="entry name" value="HTH_GNTR"/>
    <property type="match status" value="1"/>
</dbReference>
<dbReference type="InterPro" id="IPR015424">
    <property type="entry name" value="PyrdxlP-dep_Trfase"/>
</dbReference>
<evidence type="ECO:0000256" key="1">
    <source>
        <dbReference type="ARBA" id="ARBA00001933"/>
    </source>
</evidence>
<dbReference type="InterPro" id="IPR015422">
    <property type="entry name" value="PyrdxlP-dep_Trfase_small"/>
</dbReference>
<organism evidence="9 10">
    <name type="scientific">Paenibacillus albicereus</name>
    <dbReference type="NCBI Taxonomy" id="2726185"/>
    <lineage>
        <taxon>Bacteria</taxon>
        <taxon>Bacillati</taxon>
        <taxon>Bacillota</taxon>
        <taxon>Bacilli</taxon>
        <taxon>Bacillales</taxon>
        <taxon>Paenibacillaceae</taxon>
        <taxon>Paenibacillus</taxon>
    </lineage>
</organism>
<dbReference type="Gene3D" id="3.90.1150.10">
    <property type="entry name" value="Aspartate Aminotransferase, domain 1"/>
    <property type="match status" value="1"/>
</dbReference>
<keyword evidence="9" id="KW-0808">Transferase</keyword>
<reference evidence="9 10" key="1">
    <citation type="submission" date="2020-04" db="EMBL/GenBank/DDBJ databases">
        <title>Novel Paenibacillus strain UniB2 isolated from commercial digestive syrup.</title>
        <authorList>
            <person name="Thorat V."/>
            <person name="Kirdat K."/>
            <person name="Tiwarekar B."/>
            <person name="Yadav A."/>
        </authorList>
    </citation>
    <scope>NUCLEOTIDE SEQUENCE [LARGE SCALE GENOMIC DNA]</scope>
    <source>
        <strain evidence="9 10">UniB2</strain>
    </source>
</reference>
<dbReference type="GO" id="GO:0003700">
    <property type="term" value="F:DNA-binding transcription factor activity"/>
    <property type="evidence" value="ECO:0007669"/>
    <property type="project" value="InterPro"/>
</dbReference>
<dbReference type="InterPro" id="IPR051446">
    <property type="entry name" value="HTH_trans_reg/aminotransferase"/>
</dbReference>
<keyword evidence="10" id="KW-1185">Reference proteome</keyword>
<dbReference type="CDD" id="cd00609">
    <property type="entry name" value="AAT_like"/>
    <property type="match status" value="1"/>
</dbReference>
<sequence>MEVAAVPKRGERHSKEAVPLYRQIQEELRTKIVTGEWPPGTRVPPQRQLAERYGVNRSTIVYALGGLAADGWLRAEVGRGTTVAADVWRAGADSPPPDWGRYVRDGLHAPNLELIRQINDAEPDPSLLRLGTGELAPELLPSAGMQRLLAERPGKLPLAYPEPRGSLRLREAVSERLEAKGIRASPSSVLIVSGALQGLQLIALGLMRHGSTLLAEQTSYLGSVQVFRTAGVKLIGVPLDRSGMRDDEARSLAARHRASMLYVQPSFHNPTGIVMPERRREKLLQACVGAGLPVIEDDVYDDLWHEGPPPAALKARDRQGLVLYLDSVSKSLGPGLRIGWIAGPEPVIERLADVKMKSDYGSSSLSQHAVAEWLASGEQERHLAFLRAELKARRDLALAALREHASDLADWSAPQGGFYIWLALRRPLPMPKLFEAALRAGLLIHPGEVYARGDRQHLRLSFAYAPPALLREGIRELAALIRPFDSRNK</sequence>
<comment type="similarity">
    <text evidence="2">In the C-terminal section; belongs to the class-I pyridoxal-phosphate-dependent aminotransferase family.</text>
</comment>
<protein>
    <submittedName>
        <fullName evidence="9">PLP-dependent aminotransferase family protein</fullName>
    </submittedName>
</protein>
<evidence type="ECO:0000256" key="5">
    <source>
        <dbReference type="ARBA" id="ARBA00023015"/>
    </source>
</evidence>
<feature type="domain" description="HTH gntR-type" evidence="8">
    <location>
        <begin position="18"/>
        <end position="86"/>
    </location>
</feature>
<dbReference type="GO" id="GO:0030170">
    <property type="term" value="F:pyridoxal phosphate binding"/>
    <property type="evidence" value="ECO:0007669"/>
    <property type="project" value="InterPro"/>
</dbReference>
<keyword evidence="7" id="KW-0804">Transcription</keyword>
<gene>
    <name evidence="9" type="ORF">HGI30_10800</name>
</gene>
<dbReference type="InterPro" id="IPR004839">
    <property type="entry name" value="Aminotransferase_I/II_large"/>
</dbReference>
<keyword evidence="5" id="KW-0805">Transcription regulation</keyword>
<keyword evidence="4" id="KW-0663">Pyridoxal phosphate</keyword>
<dbReference type="SUPFAM" id="SSF46785">
    <property type="entry name" value="Winged helix' DNA-binding domain"/>
    <property type="match status" value="1"/>
</dbReference>
<dbReference type="Gene3D" id="1.10.10.10">
    <property type="entry name" value="Winged helix-like DNA-binding domain superfamily/Winged helix DNA-binding domain"/>
    <property type="match status" value="1"/>
</dbReference>
<evidence type="ECO:0000256" key="3">
    <source>
        <dbReference type="ARBA" id="ARBA00022576"/>
    </source>
</evidence>
<keyword evidence="3 9" id="KW-0032">Aminotransferase</keyword>
<dbReference type="CDD" id="cd07377">
    <property type="entry name" value="WHTH_GntR"/>
    <property type="match status" value="1"/>
</dbReference>
<evidence type="ECO:0000256" key="2">
    <source>
        <dbReference type="ARBA" id="ARBA00005384"/>
    </source>
</evidence>
<dbReference type="PRINTS" id="PR00035">
    <property type="entry name" value="HTHGNTR"/>
</dbReference>
<dbReference type="PANTHER" id="PTHR46577">
    <property type="entry name" value="HTH-TYPE TRANSCRIPTIONAL REGULATORY PROTEIN GABR"/>
    <property type="match status" value="1"/>
</dbReference>
<dbReference type="Gene3D" id="3.40.640.10">
    <property type="entry name" value="Type I PLP-dependent aspartate aminotransferase-like (Major domain)"/>
    <property type="match status" value="1"/>
</dbReference>